<feature type="region of interest" description="Disordered" evidence="1">
    <location>
        <begin position="330"/>
        <end position="356"/>
    </location>
</feature>
<reference evidence="2 3" key="1">
    <citation type="journal article" date="2020" name="BMC Genomics">
        <title>Intraspecific diversification of the crop wild relative Brassica cretica Lam. using demographic model selection.</title>
        <authorList>
            <person name="Kioukis A."/>
            <person name="Michalopoulou V.A."/>
            <person name="Briers L."/>
            <person name="Pirintsos S."/>
            <person name="Studholme D.J."/>
            <person name="Pavlidis P."/>
            <person name="Sarris P.F."/>
        </authorList>
    </citation>
    <scope>NUCLEOTIDE SEQUENCE [LARGE SCALE GENOMIC DNA]</scope>
    <source>
        <strain evidence="3">cv. PFS-1207/04</strain>
    </source>
</reference>
<keyword evidence="3" id="KW-1185">Reference proteome</keyword>
<gene>
    <name evidence="2" type="ORF">DY000_02020587</name>
</gene>
<accession>A0ABQ7EA17</accession>
<comment type="caution">
    <text evidence="2">The sequence shown here is derived from an EMBL/GenBank/DDBJ whole genome shotgun (WGS) entry which is preliminary data.</text>
</comment>
<organism evidence="2 3">
    <name type="scientific">Brassica cretica</name>
    <name type="common">Mustard</name>
    <dbReference type="NCBI Taxonomy" id="69181"/>
    <lineage>
        <taxon>Eukaryota</taxon>
        <taxon>Viridiplantae</taxon>
        <taxon>Streptophyta</taxon>
        <taxon>Embryophyta</taxon>
        <taxon>Tracheophyta</taxon>
        <taxon>Spermatophyta</taxon>
        <taxon>Magnoliopsida</taxon>
        <taxon>eudicotyledons</taxon>
        <taxon>Gunneridae</taxon>
        <taxon>Pentapetalae</taxon>
        <taxon>rosids</taxon>
        <taxon>malvids</taxon>
        <taxon>Brassicales</taxon>
        <taxon>Brassicaceae</taxon>
        <taxon>Brassiceae</taxon>
        <taxon>Brassica</taxon>
    </lineage>
</organism>
<name>A0ABQ7EA17_BRACR</name>
<feature type="region of interest" description="Disordered" evidence="1">
    <location>
        <begin position="56"/>
        <end position="183"/>
    </location>
</feature>
<feature type="compositionally biased region" description="Basic and acidic residues" evidence="1">
    <location>
        <begin position="89"/>
        <end position="181"/>
    </location>
</feature>
<feature type="compositionally biased region" description="Basic and acidic residues" evidence="1">
    <location>
        <begin position="73"/>
        <end position="82"/>
    </location>
</feature>
<proteinExistence type="predicted"/>
<sequence>MDLPLKFALRAQLPSGEIVPVKLVYSNIHRYCRHCRRISHELESCPLLTEAERKEKSLNLEEDRDPAYSNKFEAQKTGDTSKRSQPQASKDRRSGEDSVWKRIDSRYDPRVDPRPKTRFDHRYEKTHSDRQRDPPNRDSYNKRRYDESFLISKQREASRRDKEKERDRNASPNRKEARDLSTETVCSPKIVAAAVPQIAEPNPSADPARQNTVSPEHTRERPFRLNLQSRASTDLKLKGKISEIDEASDEVSSARKSLTFEAPSDTPSVNLPPAPTLVLPKDNTKSWYEMTLEEEETMVEDAAIPQVPSMIPNNLERVGLPLNERILEEEDWLEDGNDFGDADGNDFGEEDIDLME</sequence>
<evidence type="ECO:0000313" key="3">
    <source>
        <dbReference type="Proteomes" id="UP000266723"/>
    </source>
</evidence>
<evidence type="ECO:0000256" key="1">
    <source>
        <dbReference type="SAM" id="MobiDB-lite"/>
    </source>
</evidence>
<feature type="region of interest" description="Disordered" evidence="1">
    <location>
        <begin position="197"/>
        <end position="220"/>
    </location>
</feature>
<dbReference type="EMBL" id="QGKV02000299">
    <property type="protein sequence ID" value="KAF3593361.1"/>
    <property type="molecule type" value="Genomic_DNA"/>
</dbReference>
<protein>
    <recommendedName>
        <fullName evidence="4">Zinc knuckle CX2CX4HX4C domain-containing protein</fullName>
    </recommendedName>
</protein>
<evidence type="ECO:0008006" key="4">
    <source>
        <dbReference type="Google" id="ProtNLM"/>
    </source>
</evidence>
<evidence type="ECO:0000313" key="2">
    <source>
        <dbReference type="EMBL" id="KAF3593361.1"/>
    </source>
</evidence>
<dbReference type="Proteomes" id="UP000266723">
    <property type="component" value="Unassembled WGS sequence"/>
</dbReference>